<accession>A0A0P6XW79</accession>
<protein>
    <recommendedName>
        <fullName evidence="3">HEAT repeat domain-containing protein</fullName>
    </recommendedName>
</protein>
<evidence type="ECO:0000313" key="1">
    <source>
        <dbReference type="EMBL" id="KPL83569.1"/>
    </source>
</evidence>
<organism evidence="1 2">
    <name type="scientific">Levilinea saccharolytica</name>
    <dbReference type="NCBI Taxonomy" id="229921"/>
    <lineage>
        <taxon>Bacteria</taxon>
        <taxon>Bacillati</taxon>
        <taxon>Chloroflexota</taxon>
        <taxon>Anaerolineae</taxon>
        <taxon>Anaerolineales</taxon>
        <taxon>Anaerolineaceae</taxon>
        <taxon>Levilinea</taxon>
    </lineage>
</organism>
<proteinExistence type="predicted"/>
<keyword evidence="2" id="KW-1185">Reference proteome</keyword>
<dbReference type="AlphaFoldDB" id="A0A0P6XW79"/>
<dbReference type="OrthoDB" id="161251at2"/>
<comment type="caution">
    <text evidence="1">The sequence shown here is derived from an EMBL/GenBank/DDBJ whole genome shotgun (WGS) entry which is preliminary data.</text>
</comment>
<name>A0A0P6XW79_9CHLR</name>
<dbReference type="RefSeq" id="WP_062418960.1">
    <property type="nucleotide sequence ID" value="NZ_DF967974.1"/>
</dbReference>
<sequence length="277" mass="31200">MPAVQLTRLRTQLQDLRWHFTQPEAYAAALRGLFEEYSDLTYRPSPALQSANILPSFHIPPVILQQLELSLFPLIQENPSAALAVADALWRDDHIEMRRSAAYILGQTPTSHLNEVLNRLTLWCRPQEARTYLEALLTLGSQRLRREAPKAYLNLIYTWLEDPAPAAKSLGLLALHGLVQDISFENLPLLYPLLTSPLQKAPNALHAELQQVVKALMHRSPNETTFYLRQVLGTASADSPVQRIVRRLLPTFSPETQEKLRPLLHSSLSAADELPSA</sequence>
<dbReference type="Proteomes" id="UP000050501">
    <property type="component" value="Unassembled WGS sequence"/>
</dbReference>
<evidence type="ECO:0000313" key="2">
    <source>
        <dbReference type="Proteomes" id="UP000050501"/>
    </source>
</evidence>
<gene>
    <name evidence="1" type="ORF">ADN01_07600</name>
</gene>
<evidence type="ECO:0008006" key="3">
    <source>
        <dbReference type="Google" id="ProtNLM"/>
    </source>
</evidence>
<dbReference type="SUPFAM" id="SSF48371">
    <property type="entry name" value="ARM repeat"/>
    <property type="match status" value="1"/>
</dbReference>
<dbReference type="STRING" id="229921.ADN01_07600"/>
<dbReference type="InterPro" id="IPR016024">
    <property type="entry name" value="ARM-type_fold"/>
</dbReference>
<dbReference type="EMBL" id="LGCM01000029">
    <property type="protein sequence ID" value="KPL83569.1"/>
    <property type="molecule type" value="Genomic_DNA"/>
</dbReference>
<reference evidence="1 2" key="1">
    <citation type="submission" date="2015-07" db="EMBL/GenBank/DDBJ databases">
        <title>Genome sequence of Levilinea saccharolytica DSM 16555.</title>
        <authorList>
            <person name="Hemp J."/>
            <person name="Ward L.M."/>
            <person name="Pace L.A."/>
            <person name="Fischer W.W."/>
        </authorList>
    </citation>
    <scope>NUCLEOTIDE SEQUENCE [LARGE SCALE GENOMIC DNA]</scope>
    <source>
        <strain evidence="1 2">KIBI-1</strain>
    </source>
</reference>